<evidence type="ECO:0000256" key="1">
    <source>
        <dbReference type="PROSITE-ProRule" id="PRU00339"/>
    </source>
</evidence>
<dbReference type="Proteomes" id="UP000548476">
    <property type="component" value="Unassembled WGS sequence"/>
</dbReference>
<evidence type="ECO:0000313" key="4">
    <source>
        <dbReference type="EMBL" id="MBB6037555.1"/>
    </source>
</evidence>
<dbReference type="InterPro" id="IPR024983">
    <property type="entry name" value="CHAT_dom"/>
</dbReference>
<dbReference type="InterPro" id="IPR011990">
    <property type="entry name" value="TPR-like_helical_dom_sf"/>
</dbReference>
<feature type="repeat" description="TPR" evidence="1">
    <location>
        <begin position="1180"/>
        <end position="1213"/>
    </location>
</feature>
<dbReference type="Pfam" id="PF13191">
    <property type="entry name" value="AAA_16"/>
    <property type="match status" value="1"/>
</dbReference>
<comment type="caution">
    <text evidence="4">The sequence shown here is derived from an EMBL/GenBank/DDBJ whole genome shotgun (WGS) entry which is preliminary data.</text>
</comment>
<accession>A0A841FNC9</accession>
<dbReference type="Gene3D" id="3.40.50.300">
    <property type="entry name" value="P-loop containing nucleotide triphosphate hydrolases"/>
    <property type="match status" value="1"/>
</dbReference>
<organism evidence="4 5">
    <name type="scientific">Phytomonospora endophytica</name>
    <dbReference type="NCBI Taxonomy" id="714109"/>
    <lineage>
        <taxon>Bacteria</taxon>
        <taxon>Bacillati</taxon>
        <taxon>Actinomycetota</taxon>
        <taxon>Actinomycetes</taxon>
        <taxon>Micromonosporales</taxon>
        <taxon>Micromonosporaceae</taxon>
        <taxon>Phytomonospora</taxon>
    </lineage>
</organism>
<dbReference type="PROSITE" id="PS50005">
    <property type="entry name" value="TPR"/>
    <property type="match status" value="1"/>
</dbReference>
<dbReference type="Gene3D" id="1.25.40.10">
    <property type="entry name" value="Tetratricopeptide repeat domain"/>
    <property type="match status" value="2"/>
</dbReference>
<dbReference type="PANTHER" id="PTHR47691:SF3">
    <property type="entry name" value="HTH-TYPE TRANSCRIPTIONAL REGULATOR RV0890C-RELATED"/>
    <property type="match status" value="1"/>
</dbReference>
<dbReference type="SMART" id="SM00028">
    <property type="entry name" value="TPR"/>
    <property type="match status" value="7"/>
</dbReference>
<dbReference type="Pfam" id="PF13374">
    <property type="entry name" value="TPR_10"/>
    <property type="match status" value="1"/>
</dbReference>
<feature type="domain" description="CHAT" evidence="2">
    <location>
        <begin position="297"/>
        <end position="512"/>
    </location>
</feature>
<keyword evidence="1" id="KW-0802">TPR repeat</keyword>
<keyword evidence="5" id="KW-1185">Reference proteome</keyword>
<gene>
    <name evidence="4" type="ORF">HNR73_005431</name>
</gene>
<reference evidence="4 5" key="1">
    <citation type="submission" date="2020-08" db="EMBL/GenBank/DDBJ databases">
        <title>Genomic Encyclopedia of Type Strains, Phase IV (KMG-IV): sequencing the most valuable type-strain genomes for metagenomic binning, comparative biology and taxonomic classification.</title>
        <authorList>
            <person name="Goeker M."/>
        </authorList>
    </citation>
    <scope>NUCLEOTIDE SEQUENCE [LARGE SCALE GENOMIC DNA]</scope>
    <source>
        <strain evidence="4 5">YIM 65646</strain>
    </source>
</reference>
<protein>
    <submittedName>
        <fullName evidence="4">Tetratricopeptide (TPR) repeat protein</fullName>
    </submittedName>
</protein>
<evidence type="ECO:0000259" key="3">
    <source>
        <dbReference type="Pfam" id="PF13191"/>
    </source>
</evidence>
<feature type="domain" description="Orc1-like AAA ATPase" evidence="3">
    <location>
        <begin position="575"/>
        <end position="712"/>
    </location>
</feature>
<evidence type="ECO:0000313" key="5">
    <source>
        <dbReference type="Proteomes" id="UP000548476"/>
    </source>
</evidence>
<dbReference type="Pfam" id="PF12770">
    <property type="entry name" value="CHAT"/>
    <property type="match status" value="1"/>
</dbReference>
<proteinExistence type="predicted"/>
<dbReference type="Pfam" id="PF13424">
    <property type="entry name" value="TPR_12"/>
    <property type="match status" value="2"/>
</dbReference>
<evidence type="ECO:0000259" key="2">
    <source>
        <dbReference type="Pfam" id="PF12770"/>
    </source>
</evidence>
<dbReference type="EMBL" id="JACHGT010000012">
    <property type="protein sequence ID" value="MBB6037555.1"/>
    <property type="molecule type" value="Genomic_DNA"/>
</dbReference>
<dbReference type="SUPFAM" id="SSF50494">
    <property type="entry name" value="Trypsin-like serine proteases"/>
    <property type="match status" value="1"/>
</dbReference>
<dbReference type="PANTHER" id="PTHR47691">
    <property type="entry name" value="REGULATOR-RELATED"/>
    <property type="match status" value="1"/>
</dbReference>
<sequence length="1340" mass="143018">MAPRVLVTAWHVLSDIGAADIGVDVPVDALRGDAPVRMATVARIDPPHDLAVLVAEEPLAASVAGIFASDAVDRLTDVVVTGVSDVDDFGHGWSSLDATGRWQGGAARDDGVSVGRVAASAVMRGMSGAPVRRVSDDKVVGVVSARYNSADGWLRDTVWIARTEHLVPLLEGLAELDLDGRLPLGNSVDVTIRVSDTEVRLIRPDGEVTGEHGGVRPALSGAIHDLSRARARVGGIRAGGSAVAAAEADATALVRRVGELLAASFLPQPIATGLRELLSRAEAEHLPVRIGVEAPFALPWETLILPGAAAALALHPLVAFYRKASAGPVRELPGPLRMVVAISAPETGGGPLLDYERELRNVLASVRGARQGDAHVTVVPFASTKAIRAALADGGVHILHLSAHGAPGFLDLEDDDGDVRRVDADTLVDEAVPAGCMPPVIALSACHTDAVGADGASLAARLMRRGATAVIGTETSVTDRYATWLFARVYTELASSSRPDVVRAVADARRLVHRDLAGAVGAIDRDIAGLEEWGAITVQSATPELHVYDPAAPARPVPRLAAGPVEGLLSRPVGEFVGRRREQRRLPDALTGASAVAGVVLHGIGGIGKTTLAAELTRLVPEREPGRLVVALTGSSTVDGILAAVAGKLRRHLMLSGEHTGPAVEAVGIAGRLDVEWGDRFEVLREHALSRIPLLLVLDNAEDNLVAADGGWEFADPTVAGLLAAWASSAGTHRLLVTSRYPFALPESAHENLVFHHLGPMTLAETQKLLWALPGLDGLDTGEVERVWRLVGGHPRTLEYLDALLAGGSARFPDISRRLSAAAEKATGGRKWLAQTRTLDTALAETVTLAADDVLLGELLEGLTAVEGALEVLIGASVHREPVELKALRFQVGEEIDLERIVRALADSSLLSFSEDTGEVFVHRWTATVLHEGRDLEAAHRGAAEYRLWRVEERAQDERADLHDCLEARHHLYRAGYVNDATHVTGDICRQLHVWGAWDHEAALIHETLAALPDADGQREAWLHQLGLIAHERGDLDEAMRRYLASMAIAERFGNDQGIAASLHQLGIVAEHHGRLDEAEGRYRSSLDICERLGDRAGIARGTHQLGAVAHLRGDLDEAERLYRVSLTIKEELGDEGDISVGFHQLGILAEQRGDLDEAEHRHSAALAISERRGDKGGIARATHQLGVVVQRRGDLDEAERLYRASLTIKEQLGYPLGIASSTHQLGVIASLRGDFDEAERHHSVALEIAERIGDQDGMAVSVTSLGLVAANRDDLDTAMAMFVRAFTLRSTAGLRPAMETRGLAYLHEDLGEDRFRTEALKTVDPETLALILAAIEDPP</sequence>
<dbReference type="Pfam" id="PF13365">
    <property type="entry name" value="Trypsin_2"/>
    <property type="match status" value="1"/>
</dbReference>
<dbReference type="InterPro" id="IPR027417">
    <property type="entry name" value="P-loop_NTPase"/>
</dbReference>
<name>A0A841FNC9_9ACTN</name>
<dbReference type="InterPro" id="IPR019734">
    <property type="entry name" value="TPR_rpt"/>
</dbReference>
<dbReference type="SUPFAM" id="SSF52540">
    <property type="entry name" value="P-loop containing nucleoside triphosphate hydrolases"/>
    <property type="match status" value="1"/>
</dbReference>
<dbReference type="InterPro" id="IPR041664">
    <property type="entry name" value="AAA_16"/>
</dbReference>
<dbReference type="SUPFAM" id="SSF48452">
    <property type="entry name" value="TPR-like"/>
    <property type="match status" value="2"/>
</dbReference>
<dbReference type="InterPro" id="IPR009003">
    <property type="entry name" value="Peptidase_S1_PA"/>
</dbReference>